<proteinExistence type="predicted"/>
<dbReference type="EMBL" id="CP000453">
    <property type="protein sequence ID" value="ABI57736.1"/>
    <property type="molecule type" value="Genomic_DNA"/>
</dbReference>
<reference evidence="4" key="1">
    <citation type="submission" date="2006-08" db="EMBL/GenBank/DDBJ databases">
        <title>Complete sequence of Alkalilimnicola ehrilichei MLHE-1.</title>
        <authorList>
            <person name="Copeland A."/>
            <person name="Lucas S."/>
            <person name="Lapidus A."/>
            <person name="Barry K."/>
            <person name="Detter J.C."/>
            <person name="Glavina del Rio T."/>
            <person name="Hammon N."/>
            <person name="Israni S."/>
            <person name="Dalin E."/>
            <person name="Tice H."/>
            <person name="Pitluck S."/>
            <person name="Sims D."/>
            <person name="Brettin T."/>
            <person name="Bruce D."/>
            <person name="Han C."/>
            <person name="Tapia R."/>
            <person name="Gilna P."/>
            <person name="Schmutz J."/>
            <person name="Larimer F."/>
            <person name="Land M."/>
            <person name="Hauser L."/>
            <person name="Kyrpides N."/>
            <person name="Mikhailova N."/>
            <person name="Oremland R.S."/>
            <person name="Hoeft S.E."/>
            <person name="Switzer-Blum J."/>
            <person name="Kulp T."/>
            <person name="King G."/>
            <person name="Tabita R."/>
            <person name="Witte B."/>
            <person name="Santini J.M."/>
            <person name="Basu P."/>
            <person name="Hollibaugh J.T."/>
            <person name="Xie G."/>
            <person name="Stolz J.F."/>
            <person name="Richardson P."/>
        </authorList>
    </citation>
    <scope>NUCLEOTIDE SEQUENCE [LARGE SCALE GENOMIC DNA]</scope>
    <source>
        <strain evidence="4">ATCC BAA-1101 / DSM 17681 / MLHE-1</strain>
    </source>
</reference>
<dbReference type="InterPro" id="IPR015943">
    <property type="entry name" value="WD40/YVTN_repeat-like_dom_sf"/>
</dbReference>
<dbReference type="Gene3D" id="2.120.10.30">
    <property type="entry name" value="TolB, C-terminal domain"/>
    <property type="match status" value="1"/>
</dbReference>
<organism evidence="3 4">
    <name type="scientific">Alkalilimnicola ehrlichii (strain ATCC BAA-1101 / DSM 17681 / MLHE-1)</name>
    <dbReference type="NCBI Taxonomy" id="187272"/>
    <lineage>
        <taxon>Bacteria</taxon>
        <taxon>Pseudomonadati</taxon>
        <taxon>Pseudomonadota</taxon>
        <taxon>Gammaproteobacteria</taxon>
        <taxon>Chromatiales</taxon>
        <taxon>Ectothiorhodospiraceae</taxon>
        <taxon>Alkalilimnicola</taxon>
    </lineage>
</organism>
<feature type="region of interest" description="Disordered" evidence="1">
    <location>
        <begin position="564"/>
        <end position="589"/>
    </location>
</feature>
<evidence type="ECO:0000313" key="3">
    <source>
        <dbReference type="EMBL" id="ABI57736.1"/>
    </source>
</evidence>
<dbReference type="OrthoDB" id="5378341at2"/>
<keyword evidence="2" id="KW-0732">Signal</keyword>
<feature type="region of interest" description="Disordered" evidence="1">
    <location>
        <begin position="149"/>
        <end position="172"/>
    </location>
</feature>
<dbReference type="eggNOG" id="COG4257">
    <property type="taxonomic scope" value="Bacteria"/>
</dbReference>
<feature type="signal peptide" evidence="2">
    <location>
        <begin position="1"/>
        <end position="31"/>
    </location>
</feature>
<dbReference type="Gene3D" id="2.130.10.10">
    <property type="entry name" value="YVTN repeat-like/Quinoprotein amine dehydrogenase"/>
    <property type="match status" value="1"/>
</dbReference>
<dbReference type="AlphaFoldDB" id="Q0A601"/>
<dbReference type="HOGENOM" id="CLU_451760_0_0_6"/>
<dbReference type="NCBIfam" id="NF033191">
    <property type="entry name" value="JDVT-CTERM"/>
    <property type="match status" value="1"/>
</dbReference>
<evidence type="ECO:0000256" key="1">
    <source>
        <dbReference type="SAM" id="MobiDB-lite"/>
    </source>
</evidence>
<evidence type="ECO:0000313" key="4">
    <source>
        <dbReference type="Proteomes" id="UP000001962"/>
    </source>
</evidence>
<protein>
    <submittedName>
        <fullName evidence="3">Uncharacterized protein</fullName>
    </submittedName>
</protein>
<name>Q0A601_ALKEH</name>
<dbReference type="RefSeq" id="WP_011630129.1">
    <property type="nucleotide sequence ID" value="NC_008340.1"/>
</dbReference>
<feature type="chain" id="PRO_5004167840" evidence="2">
    <location>
        <begin position="32"/>
        <end position="616"/>
    </location>
</feature>
<sequence length="616" mass="65386">MKPLIKNRVGRVGLGASVGALLLAASTASHGAGIVVLPQDIEENGTHNGLLFDNGVMRVSEEVSTFPIIWVANAGEASVSKIDTNTGVELARYWTFFPEQASSSPWGGPAPSRTAVDSRGNVYVANRHFDGRPPAVLKILNEEAVDHAGDGQVNTSRNEDGEGMIDPDTEMMPLEDTNNTGRVDPEDLQDDRIAWHVTVGNDNDLGRSLCIDNDGQIWLGMYRGQAYYQLDSDTGQVLQGPIDTEGHTPYGCLVDGDGMLWSAALGSDLGQLNTNTGEWVARHSHSGFGSNYGIAVSDDYVFLGVNPFIRFNKATEEFDDPSDDNMSVLGIAYGPDGNVVVGDSSAGGVAKYTPDGDLIWESPAQEDTGHVRGVVLDANGDVWAIHVNHDRLSKYRGEDGEPLGVFLSGAGPYTYSDATGLGTRGLGRRTGIGRIIVDGHVREVLGAAGGGTVAAAQVGGTQEEDIPEYVWADSCVSITESPENAESTYRIRAADSLEALEAAPFQVFTPGEPLPDGVEGRYVQIEVEMRANDDDESEVFQGLAVTTDESDCNTVLAQALDGVVDDPDDEEHERTRRGSACSVTGTGAAGPADPTLPLLAVLALLGALVGRRRRAD</sequence>
<dbReference type="KEGG" id="aeh:Mlg_2396"/>
<dbReference type="Proteomes" id="UP000001962">
    <property type="component" value="Chromosome"/>
</dbReference>
<accession>Q0A601</accession>
<gene>
    <name evidence="3" type="ordered locus">Mlg_2396</name>
</gene>
<evidence type="ECO:0000256" key="2">
    <source>
        <dbReference type="SAM" id="SignalP"/>
    </source>
</evidence>
<keyword evidence="4" id="KW-1185">Reference proteome</keyword>
<dbReference type="SUPFAM" id="SSF63829">
    <property type="entry name" value="Calcium-dependent phosphotriesterase"/>
    <property type="match status" value="1"/>
</dbReference>
<dbReference type="InterPro" id="IPR011042">
    <property type="entry name" value="6-blade_b-propeller_TolB-like"/>
</dbReference>